<reference evidence="6 7" key="1">
    <citation type="submission" date="2016-10" db="EMBL/GenBank/DDBJ databases">
        <authorList>
            <person name="Varghese N."/>
            <person name="Submissions S."/>
        </authorList>
    </citation>
    <scope>NUCLEOTIDE SEQUENCE [LARGE SCALE GENOMIC DNA]</scope>
    <source>
        <strain evidence="6 7">WCC6</strain>
    </source>
</reference>
<proteinExistence type="inferred from homology"/>
<dbReference type="FunFam" id="1.10.10.10:FF:000001">
    <property type="entry name" value="LysR family transcriptional regulator"/>
    <property type="match status" value="1"/>
</dbReference>
<dbReference type="EMBL" id="FNOP01000005">
    <property type="protein sequence ID" value="SDW72117.1"/>
    <property type="molecule type" value="Genomic_DNA"/>
</dbReference>
<evidence type="ECO:0000256" key="1">
    <source>
        <dbReference type="ARBA" id="ARBA00009437"/>
    </source>
</evidence>
<dbReference type="GO" id="GO:0003700">
    <property type="term" value="F:DNA-binding transcription factor activity"/>
    <property type="evidence" value="ECO:0007669"/>
    <property type="project" value="InterPro"/>
</dbReference>
<dbReference type="PANTHER" id="PTHR30346:SF0">
    <property type="entry name" value="HCA OPERON TRANSCRIPTIONAL ACTIVATOR HCAR"/>
    <property type="match status" value="1"/>
</dbReference>
<feature type="domain" description="HTH lysR-type" evidence="5">
    <location>
        <begin position="1"/>
        <end position="58"/>
    </location>
</feature>
<dbReference type="PRINTS" id="PR00039">
    <property type="entry name" value="HTHLYSR"/>
</dbReference>
<dbReference type="InterPro" id="IPR036388">
    <property type="entry name" value="WH-like_DNA-bd_sf"/>
</dbReference>
<dbReference type="InterPro" id="IPR000847">
    <property type="entry name" value="LysR_HTH_N"/>
</dbReference>
<evidence type="ECO:0000313" key="7">
    <source>
        <dbReference type="Proteomes" id="UP000182379"/>
    </source>
</evidence>
<accession>A0A1H2VV35</accession>
<protein>
    <submittedName>
        <fullName evidence="6">DNA-binding transcriptional regulator, LysR family</fullName>
    </submittedName>
</protein>
<dbReference type="Pfam" id="PF03466">
    <property type="entry name" value="LysR_substrate"/>
    <property type="match status" value="1"/>
</dbReference>
<keyword evidence="3 6" id="KW-0238">DNA-binding</keyword>
<dbReference type="InterPro" id="IPR005119">
    <property type="entry name" value="LysR_subst-bd"/>
</dbReference>
<keyword evidence="2" id="KW-0805">Transcription regulation</keyword>
<dbReference type="InterPro" id="IPR036390">
    <property type="entry name" value="WH_DNA-bd_sf"/>
</dbReference>
<gene>
    <name evidence="6" type="ORF">SAMN05216495_1056</name>
</gene>
<name>A0A1H2VV35_ACIFE</name>
<evidence type="ECO:0000313" key="6">
    <source>
        <dbReference type="EMBL" id="SDW72117.1"/>
    </source>
</evidence>
<dbReference type="SUPFAM" id="SSF53850">
    <property type="entry name" value="Periplasmic binding protein-like II"/>
    <property type="match status" value="1"/>
</dbReference>
<dbReference type="Gene3D" id="1.10.10.10">
    <property type="entry name" value="Winged helix-like DNA-binding domain superfamily/Winged helix DNA-binding domain"/>
    <property type="match status" value="1"/>
</dbReference>
<dbReference type="RefSeq" id="WP_074705256.1">
    <property type="nucleotide sequence ID" value="NZ_CALAKB010000006.1"/>
</dbReference>
<evidence type="ECO:0000256" key="4">
    <source>
        <dbReference type="ARBA" id="ARBA00023163"/>
    </source>
</evidence>
<dbReference type="PANTHER" id="PTHR30346">
    <property type="entry name" value="TRANSCRIPTIONAL DUAL REGULATOR HCAR-RELATED"/>
    <property type="match status" value="1"/>
</dbReference>
<dbReference type="GO" id="GO:0003677">
    <property type="term" value="F:DNA binding"/>
    <property type="evidence" value="ECO:0007669"/>
    <property type="project" value="UniProtKB-KW"/>
</dbReference>
<evidence type="ECO:0000256" key="2">
    <source>
        <dbReference type="ARBA" id="ARBA00023015"/>
    </source>
</evidence>
<evidence type="ECO:0000259" key="5">
    <source>
        <dbReference type="PROSITE" id="PS50931"/>
    </source>
</evidence>
<dbReference type="AlphaFoldDB" id="A0A1H2VV35"/>
<sequence>MDTNNLRYFAAVAQYGSITRAARAMYISQPQLSHIIKQLEKEMGLTLFRRTSQGTRLTLDGQRILAHSKVILREMDQLRHLSTARKQDCGCLNVSMTRFSHTAECFNEICRRYQDAESFSNHLCEAATLDVIAQVKNGYSNVGVIHMATRRDDLETYFAQQGLHYIPLASFPPYVCLSAEHELVRRFGRKGIHIQELQDYGFVRYIGQYEDFIYHISTEKGPIDLNDTRKVIYVNDRQEQMALLSRTNFFTVGIMEFLGQDSLYKVVSVPLLGCSEHLRFGLILREGAMLSRMENDFIQLLRDRYARLQTEATSSAL</sequence>
<evidence type="ECO:0000256" key="3">
    <source>
        <dbReference type="ARBA" id="ARBA00023125"/>
    </source>
</evidence>
<dbReference type="PROSITE" id="PS50931">
    <property type="entry name" value="HTH_LYSR"/>
    <property type="match status" value="1"/>
</dbReference>
<dbReference type="Proteomes" id="UP000182379">
    <property type="component" value="Unassembled WGS sequence"/>
</dbReference>
<dbReference type="SUPFAM" id="SSF46785">
    <property type="entry name" value="Winged helix' DNA-binding domain"/>
    <property type="match status" value="1"/>
</dbReference>
<organism evidence="6 7">
    <name type="scientific">Acidaminococcus fermentans</name>
    <dbReference type="NCBI Taxonomy" id="905"/>
    <lineage>
        <taxon>Bacteria</taxon>
        <taxon>Bacillati</taxon>
        <taxon>Bacillota</taxon>
        <taxon>Negativicutes</taxon>
        <taxon>Acidaminococcales</taxon>
        <taxon>Acidaminococcaceae</taxon>
        <taxon>Acidaminococcus</taxon>
    </lineage>
</organism>
<comment type="caution">
    <text evidence="6">The sequence shown here is derived from an EMBL/GenBank/DDBJ whole genome shotgun (WGS) entry which is preliminary data.</text>
</comment>
<dbReference type="Pfam" id="PF00126">
    <property type="entry name" value="HTH_1"/>
    <property type="match status" value="1"/>
</dbReference>
<keyword evidence="4" id="KW-0804">Transcription</keyword>
<dbReference type="GO" id="GO:0032993">
    <property type="term" value="C:protein-DNA complex"/>
    <property type="evidence" value="ECO:0007669"/>
    <property type="project" value="TreeGrafter"/>
</dbReference>
<comment type="similarity">
    <text evidence="1">Belongs to the LysR transcriptional regulatory family.</text>
</comment>